<dbReference type="GO" id="GO:0005783">
    <property type="term" value="C:endoplasmic reticulum"/>
    <property type="evidence" value="ECO:0007669"/>
    <property type="project" value="TreeGrafter"/>
</dbReference>
<reference evidence="3 4" key="3">
    <citation type="submission" date="2019-11" db="EMBL/GenBank/DDBJ databases">
        <title>A de novo genome assembly of a pear dwarfing rootstock.</title>
        <authorList>
            <person name="Wang F."/>
            <person name="Wang J."/>
            <person name="Li S."/>
            <person name="Zhang Y."/>
            <person name="Fang M."/>
            <person name="Ma L."/>
            <person name="Zhao Y."/>
            <person name="Jiang S."/>
        </authorList>
    </citation>
    <scope>NUCLEOTIDE SEQUENCE [LARGE SCALE GENOMIC DNA]</scope>
    <source>
        <strain evidence="3">S2</strain>
        <tissue evidence="3">Leaf</tissue>
    </source>
</reference>
<organism evidence="3 4">
    <name type="scientific">Pyrus ussuriensis x Pyrus communis</name>
    <dbReference type="NCBI Taxonomy" id="2448454"/>
    <lineage>
        <taxon>Eukaryota</taxon>
        <taxon>Viridiplantae</taxon>
        <taxon>Streptophyta</taxon>
        <taxon>Embryophyta</taxon>
        <taxon>Tracheophyta</taxon>
        <taxon>Spermatophyta</taxon>
        <taxon>Magnoliopsida</taxon>
        <taxon>eudicotyledons</taxon>
        <taxon>Gunneridae</taxon>
        <taxon>Pentapetalae</taxon>
        <taxon>rosids</taxon>
        <taxon>fabids</taxon>
        <taxon>Rosales</taxon>
        <taxon>Rosaceae</taxon>
        <taxon>Amygdaloideae</taxon>
        <taxon>Maleae</taxon>
        <taxon>Pyrus</taxon>
    </lineage>
</organism>
<feature type="domain" description="Sey1/RHD3-like three-helix bundle" evidence="2">
    <location>
        <begin position="59"/>
        <end position="246"/>
    </location>
</feature>
<dbReference type="EMBL" id="SMOL01000004">
    <property type="protein sequence ID" value="KAB2637079.1"/>
    <property type="molecule type" value="Genomic_DNA"/>
</dbReference>
<evidence type="ECO:0000313" key="3">
    <source>
        <dbReference type="EMBL" id="KAB2637079.1"/>
    </source>
</evidence>
<dbReference type="Proteomes" id="UP000327157">
    <property type="component" value="Chromosome 5"/>
</dbReference>
<evidence type="ECO:0000256" key="1">
    <source>
        <dbReference type="SAM" id="MobiDB-lite"/>
    </source>
</evidence>
<dbReference type="PANTHER" id="PTHR45923">
    <property type="entry name" value="PROTEIN SEY1"/>
    <property type="match status" value="1"/>
</dbReference>
<evidence type="ECO:0000313" key="4">
    <source>
        <dbReference type="Proteomes" id="UP000327157"/>
    </source>
</evidence>
<feature type="domain" description="Sey1/RHD3-like three-helix bundle" evidence="2">
    <location>
        <begin position="1"/>
        <end position="55"/>
    </location>
</feature>
<gene>
    <name evidence="3" type="ORF">D8674_027613</name>
</gene>
<keyword evidence="4" id="KW-1185">Reference proteome</keyword>
<feature type="region of interest" description="Disordered" evidence="1">
    <location>
        <begin position="362"/>
        <end position="381"/>
    </location>
</feature>
<reference evidence="3 4" key="1">
    <citation type="submission" date="2019-09" db="EMBL/GenBank/DDBJ databases">
        <authorList>
            <person name="Ou C."/>
        </authorList>
    </citation>
    <scope>NUCLEOTIDE SEQUENCE [LARGE SCALE GENOMIC DNA]</scope>
    <source>
        <strain evidence="3">S2</strain>
        <tissue evidence="3">Leaf</tissue>
    </source>
</reference>
<dbReference type="InterPro" id="IPR046758">
    <property type="entry name" value="Sey1/RHD3-like_3HB"/>
</dbReference>
<protein>
    <submittedName>
        <fullName evidence="3">Protein ROOT HAIR DEFECTIVE 3 2-like</fullName>
    </submittedName>
</protein>
<dbReference type="InterPro" id="IPR008803">
    <property type="entry name" value="RHD3/Sey1"/>
</dbReference>
<sequence>MLGHLRSKALKDFQVRLDQLVDKGEGFASSLRTCAQSSMLEFEKGCAGNTIMHMHHRFVAKLAELNSNYEKKLSSSLSGPVEALLETGAKDTWAWIRKLLNRETKVAVSEFSAAVANFELDNEMVVKMKQHLKDCARNVVETKAREEAGKIMIHMKDRFAAVFNYDSDSMPRVWTGNEDIRSITKDARTASLKLGPSLVDGTVTVSSSQNRKLGPSTDPLASSSWEECKSLWRQFKAETEYSVTQAISAQEPSLPHGSICCIFTFKGLIGTDGHFRTVPTCHLATMPASDDEEVGGEVGDAEAGGLGSRWRGRVQAWPIHMTKKKSISGRRRLGGRDPRSRLGLTRLLLQCKREKGREYMKKGERNGRDGGGYGHSEGDVGEEGEYEWVSNLSAGLQEQPISQLHNVGFVHSSHLLPVVQIGILETVLGNSLRAELGDHLTHSQSIPNFHKTAELKIEFWVFDYLEALNDARDDLVLEPGVFTLGVLSTMSTFSWRVGRLGRLKQFTSEAYRSSSFLSCTLSELTPPPTGVFSPPFKHTLFFQIDSITSGGTGFMSPWT</sequence>
<dbReference type="PANTHER" id="PTHR45923:SF20">
    <property type="entry name" value="PROTEIN ROOT HAIR DEFECTIVE 3 HOMOLOG 2"/>
    <property type="match status" value="1"/>
</dbReference>
<comment type="caution">
    <text evidence="3">The sequence shown here is derived from an EMBL/GenBank/DDBJ whole genome shotgun (WGS) entry which is preliminary data.</text>
</comment>
<dbReference type="GO" id="GO:0003924">
    <property type="term" value="F:GTPase activity"/>
    <property type="evidence" value="ECO:0007669"/>
    <property type="project" value="TreeGrafter"/>
</dbReference>
<proteinExistence type="predicted"/>
<dbReference type="AlphaFoldDB" id="A0A5N5IBS6"/>
<dbReference type="Pfam" id="PF20428">
    <property type="entry name" value="Sey1_3HB"/>
    <property type="match status" value="2"/>
</dbReference>
<dbReference type="GO" id="GO:0016320">
    <property type="term" value="P:endoplasmic reticulum membrane fusion"/>
    <property type="evidence" value="ECO:0007669"/>
    <property type="project" value="TreeGrafter"/>
</dbReference>
<dbReference type="OrthoDB" id="1597724at2759"/>
<name>A0A5N5IBS6_9ROSA</name>
<evidence type="ECO:0000259" key="2">
    <source>
        <dbReference type="Pfam" id="PF20428"/>
    </source>
</evidence>
<accession>A0A5N5IBS6</accession>
<reference evidence="4" key="2">
    <citation type="submission" date="2019-10" db="EMBL/GenBank/DDBJ databases">
        <title>A de novo genome assembly of a pear dwarfing rootstock.</title>
        <authorList>
            <person name="Wang F."/>
            <person name="Wang J."/>
            <person name="Li S."/>
            <person name="Zhang Y."/>
            <person name="Fang M."/>
            <person name="Ma L."/>
            <person name="Zhao Y."/>
            <person name="Jiang S."/>
        </authorList>
    </citation>
    <scope>NUCLEOTIDE SEQUENCE [LARGE SCALE GENOMIC DNA]</scope>
</reference>